<organism evidence="7 8">
    <name type="scientific">Pseudodesulfovibrio sediminis</name>
    <dbReference type="NCBI Taxonomy" id="2810563"/>
    <lineage>
        <taxon>Bacteria</taxon>
        <taxon>Pseudomonadati</taxon>
        <taxon>Thermodesulfobacteriota</taxon>
        <taxon>Desulfovibrionia</taxon>
        <taxon>Desulfovibrionales</taxon>
        <taxon>Desulfovibrionaceae</taxon>
    </lineage>
</organism>
<dbReference type="EC" id="2.7.13.3" evidence="2"/>
<dbReference type="SMART" id="SM00388">
    <property type="entry name" value="HisKA"/>
    <property type="match status" value="1"/>
</dbReference>
<dbReference type="Proteomes" id="UP001053296">
    <property type="component" value="Chromosome"/>
</dbReference>
<comment type="catalytic activity">
    <reaction evidence="1">
        <text>ATP + protein L-histidine = ADP + protein N-phospho-L-histidine.</text>
        <dbReference type="EC" id="2.7.13.3"/>
    </reaction>
</comment>
<dbReference type="InterPro" id="IPR005467">
    <property type="entry name" value="His_kinase_dom"/>
</dbReference>
<dbReference type="Gene3D" id="3.30.565.10">
    <property type="entry name" value="Histidine kinase-like ATPase, C-terminal domain"/>
    <property type="match status" value="1"/>
</dbReference>
<reference evidence="7" key="1">
    <citation type="journal article" date="2022" name="Arch. Microbiol.">
        <title>Pseudodesulfovibrio sediminis sp. nov., a mesophilic and neutrophilic sulfate-reducing bacterium isolated from sediment of a brackish lake.</title>
        <authorList>
            <person name="Takahashi A."/>
            <person name="Kojima H."/>
            <person name="Watanabe M."/>
            <person name="Fukui M."/>
        </authorList>
    </citation>
    <scope>NUCLEOTIDE SEQUENCE</scope>
    <source>
        <strain evidence="7">SF6</strain>
    </source>
</reference>
<dbReference type="SMART" id="SM00387">
    <property type="entry name" value="HATPase_c"/>
    <property type="match status" value="1"/>
</dbReference>
<dbReference type="Gene3D" id="1.10.287.130">
    <property type="match status" value="1"/>
</dbReference>
<dbReference type="SUPFAM" id="SSF47384">
    <property type="entry name" value="Homodimeric domain of signal transducing histidine kinase"/>
    <property type="match status" value="1"/>
</dbReference>
<evidence type="ECO:0000256" key="5">
    <source>
        <dbReference type="ARBA" id="ARBA00022777"/>
    </source>
</evidence>
<dbReference type="PANTHER" id="PTHR42878">
    <property type="entry name" value="TWO-COMPONENT HISTIDINE KINASE"/>
    <property type="match status" value="1"/>
</dbReference>
<dbReference type="CDD" id="cd00082">
    <property type="entry name" value="HisKA"/>
    <property type="match status" value="1"/>
</dbReference>
<dbReference type="Pfam" id="PF00512">
    <property type="entry name" value="HisKA"/>
    <property type="match status" value="1"/>
</dbReference>
<dbReference type="PANTHER" id="PTHR42878:SF15">
    <property type="entry name" value="BACTERIOPHYTOCHROME"/>
    <property type="match status" value="1"/>
</dbReference>
<dbReference type="Pfam" id="PF02518">
    <property type="entry name" value="HATPase_c"/>
    <property type="match status" value="1"/>
</dbReference>
<name>A0ABM7P573_9BACT</name>
<evidence type="ECO:0000256" key="2">
    <source>
        <dbReference type="ARBA" id="ARBA00012438"/>
    </source>
</evidence>
<dbReference type="SUPFAM" id="SSF55874">
    <property type="entry name" value="ATPase domain of HSP90 chaperone/DNA topoisomerase II/histidine kinase"/>
    <property type="match status" value="1"/>
</dbReference>
<keyword evidence="8" id="KW-1185">Reference proteome</keyword>
<dbReference type="InterPro" id="IPR036890">
    <property type="entry name" value="HATPase_C_sf"/>
</dbReference>
<protein>
    <recommendedName>
        <fullName evidence="2">histidine kinase</fullName>
        <ecNumber evidence="2">2.7.13.3</ecNumber>
    </recommendedName>
</protein>
<evidence type="ECO:0000256" key="3">
    <source>
        <dbReference type="ARBA" id="ARBA00022553"/>
    </source>
</evidence>
<dbReference type="EMBL" id="AP024485">
    <property type="protein sequence ID" value="BCS88064.1"/>
    <property type="molecule type" value="Genomic_DNA"/>
</dbReference>
<evidence type="ECO:0000259" key="6">
    <source>
        <dbReference type="PROSITE" id="PS50109"/>
    </source>
</evidence>
<gene>
    <name evidence="7" type="ORF">PSDVSF_13060</name>
</gene>
<proteinExistence type="predicted"/>
<dbReference type="PROSITE" id="PS50109">
    <property type="entry name" value="HIS_KIN"/>
    <property type="match status" value="1"/>
</dbReference>
<dbReference type="InterPro" id="IPR003594">
    <property type="entry name" value="HATPase_dom"/>
</dbReference>
<dbReference type="PRINTS" id="PR00344">
    <property type="entry name" value="BCTRLSENSOR"/>
</dbReference>
<evidence type="ECO:0000256" key="1">
    <source>
        <dbReference type="ARBA" id="ARBA00000085"/>
    </source>
</evidence>
<sequence>MKTDDCQSKIDELNIEIDQLLYAISHDLRAPLRAIDGFSQAVVEDYGDQLDATGREYLERVRSGGRKVHEYIDGLLLISRESRGEMALGEVDFTRLVREVEGVVSTRYDNHVPRFNVEEDIMVVADLRLLRLLLEKLLDNAWKFTSRVQDAAIEVGQMDRAGDQVLYVRDNGVGFDMNYAEKRLFGAFQRMHDDEEYAGLGVGLATAKRIINRHGGRIWAESVQHAGTTVFFFLGQV</sequence>
<dbReference type="InterPro" id="IPR036097">
    <property type="entry name" value="HisK_dim/P_sf"/>
</dbReference>
<accession>A0ABM7P573</accession>
<dbReference type="InterPro" id="IPR003661">
    <property type="entry name" value="HisK_dim/P_dom"/>
</dbReference>
<keyword evidence="5" id="KW-0418">Kinase</keyword>
<dbReference type="RefSeq" id="WP_229595388.1">
    <property type="nucleotide sequence ID" value="NZ_AP024485.1"/>
</dbReference>
<keyword evidence="3" id="KW-0597">Phosphoprotein</keyword>
<evidence type="ECO:0000313" key="7">
    <source>
        <dbReference type="EMBL" id="BCS88064.1"/>
    </source>
</evidence>
<dbReference type="InterPro" id="IPR004358">
    <property type="entry name" value="Sig_transdc_His_kin-like_C"/>
</dbReference>
<dbReference type="InterPro" id="IPR050351">
    <property type="entry name" value="BphY/WalK/GraS-like"/>
</dbReference>
<feature type="domain" description="Histidine kinase" evidence="6">
    <location>
        <begin position="23"/>
        <end position="237"/>
    </location>
</feature>
<evidence type="ECO:0000313" key="8">
    <source>
        <dbReference type="Proteomes" id="UP001053296"/>
    </source>
</evidence>
<evidence type="ECO:0000256" key="4">
    <source>
        <dbReference type="ARBA" id="ARBA00022679"/>
    </source>
</evidence>
<keyword evidence="4" id="KW-0808">Transferase</keyword>